<reference evidence="2" key="1">
    <citation type="journal article" date="2020" name="Nat. Commun.">
        <title>Genome assembly of wild tea tree DASZ reveals pedigree and selection history of tea varieties.</title>
        <authorList>
            <person name="Zhang W."/>
            <person name="Zhang Y."/>
            <person name="Qiu H."/>
            <person name="Guo Y."/>
            <person name="Wan H."/>
            <person name="Zhang X."/>
            <person name="Scossa F."/>
            <person name="Alseekh S."/>
            <person name="Zhang Q."/>
            <person name="Wang P."/>
            <person name="Xu L."/>
            <person name="Schmidt M.H."/>
            <person name="Jia X."/>
            <person name="Li D."/>
            <person name="Zhu A."/>
            <person name="Guo F."/>
            <person name="Chen W."/>
            <person name="Ni D."/>
            <person name="Usadel B."/>
            <person name="Fernie A.R."/>
            <person name="Wen W."/>
        </authorList>
    </citation>
    <scope>NUCLEOTIDE SEQUENCE [LARGE SCALE GENOMIC DNA]</scope>
    <source>
        <strain evidence="2">cv. G240</strain>
    </source>
</reference>
<organism evidence="1 2">
    <name type="scientific">Camellia sinensis</name>
    <name type="common">Tea plant</name>
    <name type="synonym">Thea sinensis</name>
    <dbReference type="NCBI Taxonomy" id="4442"/>
    <lineage>
        <taxon>Eukaryota</taxon>
        <taxon>Viridiplantae</taxon>
        <taxon>Streptophyta</taxon>
        <taxon>Embryophyta</taxon>
        <taxon>Tracheophyta</taxon>
        <taxon>Spermatophyta</taxon>
        <taxon>Magnoliopsida</taxon>
        <taxon>eudicotyledons</taxon>
        <taxon>Gunneridae</taxon>
        <taxon>Pentapetalae</taxon>
        <taxon>asterids</taxon>
        <taxon>Ericales</taxon>
        <taxon>Theaceae</taxon>
        <taxon>Camellia</taxon>
    </lineage>
</organism>
<sequence length="53" mass="6298">MGISYLRTLLMCSESIIKKEYLMKKHHQERIPDEKVCFSTSVIYLLTHLDAFH</sequence>
<gene>
    <name evidence="1" type="ORF">HYC85_017712</name>
</gene>
<dbReference type="AlphaFoldDB" id="A0A7J7GTV2"/>
<dbReference type="Proteomes" id="UP000593564">
    <property type="component" value="Unassembled WGS sequence"/>
</dbReference>
<proteinExistence type="predicted"/>
<name>A0A7J7GTV2_CAMSI</name>
<evidence type="ECO:0000313" key="1">
    <source>
        <dbReference type="EMBL" id="KAF5943635.1"/>
    </source>
</evidence>
<dbReference type="EMBL" id="JACBKZ010000008">
    <property type="protein sequence ID" value="KAF5943635.1"/>
    <property type="molecule type" value="Genomic_DNA"/>
</dbReference>
<comment type="caution">
    <text evidence="1">The sequence shown here is derived from an EMBL/GenBank/DDBJ whole genome shotgun (WGS) entry which is preliminary data.</text>
</comment>
<keyword evidence="2" id="KW-1185">Reference proteome</keyword>
<evidence type="ECO:0000313" key="2">
    <source>
        <dbReference type="Proteomes" id="UP000593564"/>
    </source>
</evidence>
<reference evidence="1 2" key="2">
    <citation type="submission" date="2020-07" db="EMBL/GenBank/DDBJ databases">
        <title>Genome assembly of wild tea tree DASZ reveals pedigree and selection history of tea varieties.</title>
        <authorList>
            <person name="Zhang W."/>
        </authorList>
    </citation>
    <scope>NUCLEOTIDE SEQUENCE [LARGE SCALE GENOMIC DNA]</scope>
    <source>
        <strain evidence="2">cv. G240</strain>
        <tissue evidence="1">Leaf</tissue>
    </source>
</reference>
<protein>
    <submittedName>
        <fullName evidence="1">Uncharacterized protein</fullName>
    </submittedName>
</protein>
<accession>A0A7J7GTV2</accession>